<dbReference type="Gene3D" id="1.25.10.10">
    <property type="entry name" value="Leucine-rich Repeat Variant"/>
    <property type="match status" value="1"/>
</dbReference>
<accession>A0ABP1NIB5</accession>
<evidence type="ECO:0000313" key="2">
    <source>
        <dbReference type="Proteomes" id="UP001642520"/>
    </source>
</evidence>
<dbReference type="PANTHER" id="PTHR16199">
    <property type="entry name" value="CONDENSIN-2 COMPLEX SUBUNIT G2"/>
    <property type="match status" value="1"/>
</dbReference>
<dbReference type="Proteomes" id="UP001642520">
    <property type="component" value="Unassembled WGS sequence"/>
</dbReference>
<dbReference type="PANTHER" id="PTHR16199:SF4">
    <property type="entry name" value="CONDENSIN-2 COMPLEX SUBUNIT G2"/>
    <property type="match status" value="1"/>
</dbReference>
<dbReference type="EMBL" id="CAXAJV020001289">
    <property type="protein sequence ID" value="CAL7939225.1"/>
    <property type="molecule type" value="Genomic_DNA"/>
</dbReference>
<comment type="caution">
    <text evidence="1">The sequence shown here is derived from an EMBL/GenBank/DDBJ whole genome shotgun (WGS) entry which is preliminary data.</text>
</comment>
<evidence type="ECO:0000313" key="1">
    <source>
        <dbReference type="EMBL" id="CAL7939225.1"/>
    </source>
</evidence>
<sequence length="1123" mass="131003">MLRQCGSPRDRVLFQILKNKSPTASKICEKLNYNVKNILLLSEDELCELWQHIKLILLESQKILTQASGKRDRYLKDCNLVTKLIRTITALALETILQQKFISKALLQNIMLLHSIVLPNIKVDQAKNEISHLMENWWKLDMTWKEKVITNALKYLIQNCKSSLQLVKRLYEIRSAIVLLKCAEDVKILLKLVREKTVMSFKEGRMLILYLFTLGEQYILGIHNNVRVVLQDIEHTYIAGYADLYVTAWLNATEKLKQFMVENCLQNIVFHCFRSYRDSKGRGKLGKNLLSFLAAMHENENQAAKLMIHNQCKSLLWEHLKAPGSFIRCNAVEILFITSSVQYTCGSKDRNKNYLKKYYKAITELLKDTNFEVCNVTINSLFRMLEKYWSCISKNVIREWLNILLHYTRNASNPEIRANIFIGLRRILVKERSHRMLKDFLPNFANSIYDEEKIVLEALIKLLWHAQNELEMPFWDIVPLTYILDRLETTQDPFLLQELIKLIWLRISSNGTEYDKMKDEIIYIGTNNVNAIRRFCFHSKSVINWDTSIKVIETLLSMIKEEIACLPVTKALDKNCNKRAKFSNEDNRCANDYLNNREEDFDSYNDIQIYIDVIAMLLVANVNSAKGEKFYKEKMNILQMIARTLPELFTYFQATPINESVIFLFSLMPPQNFFNEIEIIEMLVQQLCDPNVPDDTLLTIIYVLMKWNKGDTILYALTNLVTESLNMITQHNQDITNSTDVYRVNEKGLELSLRILKHLLHVEDQSVLMNKYHKDLLKFWEHLHRIRHFIEENLNNEYRINDLVSKDIIIQLFKQYVSMISILHKKDMFDAAEHFSEILSWIKSTMVPHMSRIDVNVIENHQICINIIKSTFDMSNLLLKDYNCTAKLCCDVVLLYCSCLSLASGVVFLSNAFDGIISLLEFSKMAYENEERNLLDIVMPNFICVTMVALTTCGNDVLSKYTNNLKVLNELTQKYFIIIKDRNLYYSYITIMFNTAISSISAEMTRVLQCSCVTKESLLRNSFKKFPYLARKILRIILSVKRYQKLCIQVLTKTITSYTKIDMLSALIVIYEMIKTTDKTIINRLKNIVLASKVHNQKQSYDTSFDRSINGAIDIVTDAILKQ</sequence>
<proteinExistence type="predicted"/>
<protein>
    <recommendedName>
        <fullName evidence="3">Condensin-2 complex subunit G2</fullName>
    </recommendedName>
</protein>
<keyword evidence="2" id="KW-1185">Reference proteome</keyword>
<evidence type="ECO:0008006" key="3">
    <source>
        <dbReference type="Google" id="ProtNLM"/>
    </source>
</evidence>
<dbReference type="Pfam" id="PF12422">
    <property type="entry name" value="Condensin2nSMC"/>
    <property type="match status" value="1"/>
</dbReference>
<dbReference type="InterPro" id="IPR011989">
    <property type="entry name" value="ARM-like"/>
</dbReference>
<organism evidence="1 2">
    <name type="scientific">Xylocopa violacea</name>
    <name type="common">Violet carpenter bee</name>
    <name type="synonym">Apis violacea</name>
    <dbReference type="NCBI Taxonomy" id="135666"/>
    <lineage>
        <taxon>Eukaryota</taxon>
        <taxon>Metazoa</taxon>
        <taxon>Ecdysozoa</taxon>
        <taxon>Arthropoda</taxon>
        <taxon>Hexapoda</taxon>
        <taxon>Insecta</taxon>
        <taxon>Pterygota</taxon>
        <taxon>Neoptera</taxon>
        <taxon>Endopterygota</taxon>
        <taxon>Hymenoptera</taxon>
        <taxon>Apocrita</taxon>
        <taxon>Aculeata</taxon>
        <taxon>Apoidea</taxon>
        <taxon>Anthophila</taxon>
        <taxon>Apidae</taxon>
        <taxon>Xylocopa</taxon>
        <taxon>Xylocopa</taxon>
    </lineage>
</organism>
<dbReference type="InterPro" id="IPR016024">
    <property type="entry name" value="ARM-type_fold"/>
</dbReference>
<dbReference type="InterPro" id="IPR024741">
    <property type="entry name" value="Condensin2_G2"/>
</dbReference>
<gene>
    <name evidence="1" type="ORF">XYLVIOL_LOCUS3750</name>
</gene>
<reference evidence="1 2" key="1">
    <citation type="submission" date="2024-08" db="EMBL/GenBank/DDBJ databases">
        <authorList>
            <person name="Will J Nash"/>
            <person name="Angela Man"/>
            <person name="Seanna McTaggart"/>
            <person name="Kendall Baker"/>
            <person name="Tom Barker"/>
            <person name="Leah Catchpole"/>
            <person name="Alex Durrant"/>
            <person name="Karim Gharbi"/>
            <person name="Naomi Irish"/>
            <person name="Gemy Kaithakottil"/>
            <person name="Debby Ku"/>
            <person name="Aaliyah Providence"/>
            <person name="Felix Shaw"/>
            <person name="David Swarbreck"/>
            <person name="Chris Watkins"/>
            <person name="Ann M. McCartney"/>
            <person name="Giulio Formenti"/>
            <person name="Alice Mouton"/>
            <person name="Noel Vella"/>
            <person name="Bjorn M von Reumont"/>
            <person name="Adriana Vella"/>
            <person name="Wilfried Haerty"/>
        </authorList>
    </citation>
    <scope>NUCLEOTIDE SEQUENCE [LARGE SCALE GENOMIC DNA]</scope>
</reference>
<name>A0ABP1NIB5_XYLVO</name>
<dbReference type="SUPFAM" id="SSF48371">
    <property type="entry name" value="ARM repeat"/>
    <property type="match status" value="1"/>
</dbReference>